<dbReference type="Gene3D" id="2.40.70.10">
    <property type="entry name" value="Acid Proteases"/>
    <property type="match status" value="1"/>
</dbReference>
<dbReference type="Proteomes" id="UP001385951">
    <property type="component" value="Unassembled WGS sequence"/>
</dbReference>
<keyword evidence="2" id="KW-0472">Membrane</keyword>
<protein>
    <recommendedName>
        <fullName evidence="6">Peptidase A1 domain-containing protein</fullName>
    </recommendedName>
</protein>
<keyword evidence="3" id="KW-0732">Signal</keyword>
<feature type="chain" id="PRO_5043564419" description="Peptidase A1 domain-containing protein" evidence="3">
    <location>
        <begin position="22"/>
        <end position="628"/>
    </location>
</feature>
<evidence type="ECO:0008006" key="6">
    <source>
        <dbReference type="Google" id="ProtNLM"/>
    </source>
</evidence>
<dbReference type="AlphaFoldDB" id="A0AAW0GJY1"/>
<feature type="transmembrane region" description="Helical" evidence="2">
    <location>
        <begin position="556"/>
        <end position="581"/>
    </location>
</feature>
<dbReference type="InterPro" id="IPR021109">
    <property type="entry name" value="Peptidase_aspartic_dom_sf"/>
</dbReference>
<feature type="region of interest" description="Disordered" evidence="1">
    <location>
        <begin position="608"/>
        <end position="628"/>
    </location>
</feature>
<dbReference type="SUPFAM" id="SSF50630">
    <property type="entry name" value="Acid proteases"/>
    <property type="match status" value="1"/>
</dbReference>
<accession>A0AAW0GJY1</accession>
<gene>
    <name evidence="4" type="ORF">QCA50_003846</name>
</gene>
<dbReference type="CDD" id="cd12087">
    <property type="entry name" value="TM_EGFR-like"/>
    <property type="match status" value="1"/>
</dbReference>
<dbReference type="EMBL" id="JASBNA010000004">
    <property type="protein sequence ID" value="KAK7692222.1"/>
    <property type="molecule type" value="Genomic_DNA"/>
</dbReference>
<comment type="caution">
    <text evidence="4">The sequence shown here is derived from an EMBL/GenBank/DDBJ whole genome shotgun (WGS) entry which is preliminary data.</text>
</comment>
<name>A0AAW0GJY1_9APHY</name>
<evidence type="ECO:0000256" key="1">
    <source>
        <dbReference type="SAM" id="MobiDB-lite"/>
    </source>
</evidence>
<evidence type="ECO:0000256" key="3">
    <source>
        <dbReference type="SAM" id="SignalP"/>
    </source>
</evidence>
<feature type="region of interest" description="Disordered" evidence="1">
    <location>
        <begin position="410"/>
        <end position="432"/>
    </location>
</feature>
<feature type="compositionally biased region" description="Low complexity" evidence="1">
    <location>
        <begin position="475"/>
        <end position="486"/>
    </location>
</feature>
<proteinExistence type="predicted"/>
<sequence length="628" mass="67640">MAIFKLSGIFALLSFSSYSQALLPSAQFQRRDGSGLLVPDDFKGNVIYTDKHHARPYVAFMVGGTPGILMVDTAFGELWVAGPLEKISENGMLVPFSYPLSNYSEANVTYSQIELPHFNLTEQPILWSQGQLESHHFDQNEVNITHGVLGLGPSSDSLAHQKNSTILSPFDHWVVGDGNDSPYLTILYTPSELDWDQELSLAGFISYGEIIDLTRYLGVSSDDLKSLNVRNLKDVELMPAVPVNGSQIIVVGDIRIGNTSLSISSNISGVPDGRFAAQVQSADPWVTLDKTYVDAIYGSIDGATWSAANRTYIVPCTAEVWVTIVIQEKEYIIDPLTTVSLSDTPGTCIGKFVAPDHPKDKFDVGLGTPFLASVYAMYGYQNASSKPPQDPYWKFLSIVDIDESREQFMQYRHSSTPSSSSQSPGSGASTLVFPSSSSPSAVSFTSVTPSSTLTTSLITAATSLTNSPQASAVTSPSGSQSISSQSPPIVTMYTTIAITPPSPSTSMFVVTTTSTPTPSISSTPNKGDSEKTLVGNLGADDEDDKSLGTILSQVKYWIPSIIVGVAVLVIVTIGAVVFWAVNRRRRSHERPSAYKSLHARSAPVDVPLYGADEERGTGAYSDPYTDKV</sequence>
<feature type="region of interest" description="Disordered" evidence="1">
    <location>
        <begin position="465"/>
        <end position="486"/>
    </location>
</feature>
<feature type="compositionally biased region" description="Low complexity" evidence="1">
    <location>
        <begin position="414"/>
        <end position="432"/>
    </location>
</feature>
<evidence type="ECO:0000313" key="5">
    <source>
        <dbReference type="Proteomes" id="UP001385951"/>
    </source>
</evidence>
<evidence type="ECO:0000313" key="4">
    <source>
        <dbReference type="EMBL" id="KAK7692222.1"/>
    </source>
</evidence>
<keyword evidence="2" id="KW-0812">Transmembrane</keyword>
<evidence type="ECO:0000256" key="2">
    <source>
        <dbReference type="SAM" id="Phobius"/>
    </source>
</evidence>
<keyword evidence="5" id="KW-1185">Reference proteome</keyword>
<feature type="signal peptide" evidence="3">
    <location>
        <begin position="1"/>
        <end position="21"/>
    </location>
</feature>
<reference evidence="4 5" key="1">
    <citation type="submission" date="2022-09" db="EMBL/GenBank/DDBJ databases">
        <authorList>
            <person name="Palmer J.M."/>
        </authorList>
    </citation>
    <scope>NUCLEOTIDE SEQUENCE [LARGE SCALE GENOMIC DNA]</scope>
    <source>
        <strain evidence="4 5">DSM 7382</strain>
    </source>
</reference>
<keyword evidence="2" id="KW-1133">Transmembrane helix</keyword>
<organism evidence="4 5">
    <name type="scientific">Cerrena zonata</name>
    <dbReference type="NCBI Taxonomy" id="2478898"/>
    <lineage>
        <taxon>Eukaryota</taxon>
        <taxon>Fungi</taxon>
        <taxon>Dikarya</taxon>
        <taxon>Basidiomycota</taxon>
        <taxon>Agaricomycotina</taxon>
        <taxon>Agaricomycetes</taxon>
        <taxon>Polyporales</taxon>
        <taxon>Cerrenaceae</taxon>
        <taxon>Cerrena</taxon>
    </lineage>
</organism>